<name>A0A8S3X2F3_PARAO</name>
<organism evidence="1 2">
    <name type="scientific">Parnassius apollo</name>
    <name type="common">Apollo butterfly</name>
    <name type="synonym">Papilio apollo</name>
    <dbReference type="NCBI Taxonomy" id="110799"/>
    <lineage>
        <taxon>Eukaryota</taxon>
        <taxon>Metazoa</taxon>
        <taxon>Ecdysozoa</taxon>
        <taxon>Arthropoda</taxon>
        <taxon>Hexapoda</taxon>
        <taxon>Insecta</taxon>
        <taxon>Pterygota</taxon>
        <taxon>Neoptera</taxon>
        <taxon>Endopterygota</taxon>
        <taxon>Lepidoptera</taxon>
        <taxon>Glossata</taxon>
        <taxon>Ditrysia</taxon>
        <taxon>Papilionoidea</taxon>
        <taxon>Papilionidae</taxon>
        <taxon>Parnassiinae</taxon>
        <taxon>Parnassini</taxon>
        <taxon>Parnassius</taxon>
        <taxon>Parnassius</taxon>
    </lineage>
</organism>
<dbReference type="Proteomes" id="UP000691718">
    <property type="component" value="Unassembled WGS sequence"/>
</dbReference>
<dbReference type="EMBL" id="CAJQZP010000935">
    <property type="protein sequence ID" value="CAG4997936.1"/>
    <property type="molecule type" value="Genomic_DNA"/>
</dbReference>
<evidence type="ECO:0000313" key="2">
    <source>
        <dbReference type="Proteomes" id="UP000691718"/>
    </source>
</evidence>
<sequence>MTAHIFNTTILPKHLANSDKSFTAIHTLIYVAAVAVVQFTGGKVETCGSKPRAQKKIRAWEHRLIQIDKLRRQIGKITQFIRGIKRKKVIAVYEKLKLELLKHTKHDPPNRTPEEILDTLKQKLSLKANRLRRYQASRKRKIDNANFQNRESIYRQLRINTKTNTIYTNFPHINSIEEEFLEGDLVRRRKL</sequence>
<evidence type="ECO:0000313" key="1">
    <source>
        <dbReference type="EMBL" id="CAG4997936.1"/>
    </source>
</evidence>
<dbReference type="OrthoDB" id="2194416at2759"/>
<gene>
    <name evidence="1" type="ORF">PAPOLLO_LOCUS13279</name>
</gene>
<keyword evidence="2" id="KW-1185">Reference proteome</keyword>
<reference evidence="1" key="1">
    <citation type="submission" date="2021-04" db="EMBL/GenBank/DDBJ databases">
        <authorList>
            <person name="Tunstrom K."/>
        </authorList>
    </citation>
    <scope>NUCLEOTIDE SEQUENCE</scope>
</reference>
<proteinExistence type="predicted"/>
<comment type="caution">
    <text evidence="1">The sequence shown here is derived from an EMBL/GenBank/DDBJ whole genome shotgun (WGS) entry which is preliminary data.</text>
</comment>
<accession>A0A8S3X2F3</accession>
<protein>
    <submittedName>
        <fullName evidence="1">(apollo) hypothetical protein</fullName>
    </submittedName>
</protein>
<dbReference type="AlphaFoldDB" id="A0A8S3X2F3"/>